<feature type="domain" description="Calcineurin-like phosphoesterase" evidence="5">
    <location>
        <begin position="22"/>
        <end position="266"/>
    </location>
</feature>
<dbReference type="RefSeq" id="WP_071135642.1">
    <property type="nucleotide sequence ID" value="NZ_DUQN01000076.1"/>
</dbReference>
<keyword evidence="7" id="KW-1185">Reference proteome</keyword>
<keyword evidence="3" id="KW-0408">Iron</keyword>
<comment type="similarity">
    <text evidence="4">Belongs to the cyclic nucleotide phosphodiesterase class-III family.</text>
</comment>
<gene>
    <name evidence="6" type="ORF">ING2E5A_0002</name>
</gene>
<dbReference type="InterPro" id="IPR004843">
    <property type="entry name" value="Calcineurin-like_PHP"/>
</dbReference>
<keyword evidence="1" id="KW-0479">Metal-binding</keyword>
<evidence type="ECO:0000256" key="1">
    <source>
        <dbReference type="ARBA" id="ARBA00022723"/>
    </source>
</evidence>
<dbReference type="STRING" id="1642646.ING2E5A_0002"/>
<dbReference type="GO" id="GO:0016787">
    <property type="term" value="F:hydrolase activity"/>
    <property type="evidence" value="ECO:0007669"/>
    <property type="project" value="UniProtKB-KW"/>
</dbReference>
<dbReference type="KEGG" id="pmuc:ING2E5A_0002"/>
<evidence type="ECO:0000256" key="4">
    <source>
        <dbReference type="ARBA" id="ARBA00025742"/>
    </source>
</evidence>
<reference evidence="6 7" key="1">
    <citation type="submission" date="2016-08" db="EMBL/GenBank/DDBJ databases">
        <authorList>
            <person name="Seilhamer J.J."/>
        </authorList>
    </citation>
    <scope>NUCLEOTIDE SEQUENCE [LARGE SCALE GENOMIC DNA]</scope>
    <source>
        <strain evidence="6">ING2-E5A</strain>
    </source>
</reference>
<evidence type="ECO:0000313" key="6">
    <source>
        <dbReference type="EMBL" id="SCM55091.1"/>
    </source>
</evidence>
<accession>A0A1G4G2Y1</accession>
<sequence length="416" mass="45773">MRGLHLFLLLCVSLTVSASGPIKIGVISDLHFLSPRLASESDALSAYESATGRKIGEMHEVLEHVLNGLQLEKIDLLLICGDLTNHGEKESHSDLTERLQSVRQSGIKVAVVPGNHDINIPDAKSYTGAKPVPAEGISESDFVKLYAPFGYGDAFSRDSSSLSYAMTIDETTWLLCLDTSRYGEYTRSSVSGGRILPQTLQWAVDLLRKAREKGVTVLGMMHHGLVEHMPYQALFFSDYLVDGWQQRAATLADEGLRVVFTGHFHSNDITRLISPGGNPIYDVETASLAGFPFAYRIIQLEEGKLSIDTRFVTSIPSNPDLETQSRQRAAELTRKVARNRIRAIGIPLPAETESALTELLVEMHLLHLRGDERPDEALVQAIQNLAGLLDGTAGETDFQLDFPPADNRLVIELEAK</sequence>
<dbReference type="PANTHER" id="PTHR42988">
    <property type="entry name" value="PHOSPHOHYDROLASE"/>
    <property type="match status" value="1"/>
</dbReference>
<name>A0A1G4G2Y1_9BACT</name>
<organism evidence="6 7">
    <name type="scientific">Petrimonas mucosa</name>
    <dbReference type="NCBI Taxonomy" id="1642646"/>
    <lineage>
        <taxon>Bacteria</taxon>
        <taxon>Pseudomonadati</taxon>
        <taxon>Bacteroidota</taxon>
        <taxon>Bacteroidia</taxon>
        <taxon>Bacteroidales</taxon>
        <taxon>Dysgonomonadaceae</taxon>
        <taxon>Petrimonas</taxon>
    </lineage>
</organism>
<proteinExistence type="inferred from homology"/>
<keyword evidence="2" id="KW-0378">Hydrolase</keyword>
<dbReference type="Gene3D" id="3.60.21.10">
    <property type="match status" value="1"/>
</dbReference>
<evidence type="ECO:0000259" key="5">
    <source>
        <dbReference type="Pfam" id="PF00149"/>
    </source>
</evidence>
<dbReference type="InterPro" id="IPR029052">
    <property type="entry name" value="Metallo-depent_PP-like"/>
</dbReference>
<dbReference type="SUPFAM" id="SSF56300">
    <property type="entry name" value="Metallo-dependent phosphatases"/>
    <property type="match status" value="1"/>
</dbReference>
<evidence type="ECO:0000256" key="3">
    <source>
        <dbReference type="ARBA" id="ARBA00023004"/>
    </source>
</evidence>
<dbReference type="PANTHER" id="PTHR42988:SF2">
    <property type="entry name" value="CYCLIC NUCLEOTIDE PHOSPHODIESTERASE CBUA0032-RELATED"/>
    <property type="match status" value="1"/>
</dbReference>
<dbReference type="Proteomes" id="UP000178485">
    <property type="component" value="Chromosome i"/>
</dbReference>
<dbReference type="AlphaFoldDB" id="A0A1G4G2Y1"/>
<evidence type="ECO:0000256" key="2">
    <source>
        <dbReference type="ARBA" id="ARBA00022801"/>
    </source>
</evidence>
<dbReference type="Pfam" id="PF00149">
    <property type="entry name" value="Metallophos"/>
    <property type="match status" value="1"/>
</dbReference>
<protein>
    <submittedName>
        <fullName evidence="6">Putative metallophosphatase domain</fullName>
    </submittedName>
</protein>
<dbReference type="EMBL" id="LT608328">
    <property type="protein sequence ID" value="SCM55091.1"/>
    <property type="molecule type" value="Genomic_DNA"/>
</dbReference>
<evidence type="ECO:0000313" key="7">
    <source>
        <dbReference type="Proteomes" id="UP000178485"/>
    </source>
</evidence>
<dbReference type="GO" id="GO:0046872">
    <property type="term" value="F:metal ion binding"/>
    <property type="evidence" value="ECO:0007669"/>
    <property type="project" value="UniProtKB-KW"/>
</dbReference>
<dbReference type="InterPro" id="IPR050884">
    <property type="entry name" value="CNP_phosphodiesterase-III"/>
</dbReference>